<proteinExistence type="predicted"/>
<comment type="caution">
    <text evidence="1">The sequence shown here is derived from an EMBL/GenBank/DDBJ whole genome shotgun (WGS) entry which is preliminary data.</text>
</comment>
<feature type="non-terminal residue" evidence="1">
    <location>
        <position position="210"/>
    </location>
</feature>
<keyword evidence="2" id="KW-1185">Reference proteome</keyword>
<reference evidence="1 2" key="1">
    <citation type="submission" date="2024-04" db="EMBL/GenBank/DDBJ databases">
        <authorList>
            <consortium name="Genoscope - CEA"/>
            <person name="William W."/>
        </authorList>
    </citation>
    <scope>NUCLEOTIDE SEQUENCE [LARGE SCALE GENOMIC DNA]</scope>
</reference>
<dbReference type="AlphaFoldDB" id="A0AAV2I8D0"/>
<dbReference type="EMBL" id="CAXITT010000396">
    <property type="protein sequence ID" value="CAL1540722.1"/>
    <property type="molecule type" value="Genomic_DNA"/>
</dbReference>
<name>A0AAV2I8D0_LYMST</name>
<evidence type="ECO:0000313" key="2">
    <source>
        <dbReference type="Proteomes" id="UP001497497"/>
    </source>
</evidence>
<organism evidence="1 2">
    <name type="scientific">Lymnaea stagnalis</name>
    <name type="common">Great pond snail</name>
    <name type="synonym">Helix stagnalis</name>
    <dbReference type="NCBI Taxonomy" id="6523"/>
    <lineage>
        <taxon>Eukaryota</taxon>
        <taxon>Metazoa</taxon>
        <taxon>Spiralia</taxon>
        <taxon>Lophotrochozoa</taxon>
        <taxon>Mollusca</taxon>
        <taxon>Gastropoda</taxon>
        <taxon>Heterobranchia</taxon>
        <taxon>Euthyneura</taxon>
        <taxon>Panpulmonata</taxon>
        <taxon>Hygrophila</taxon>
        <taxon>Lymnaeoidea</taxon>
        <taxon>Lymnaeidae</taxon>
        <taxon>Lymnaea</taxon>
    </lineage>
</organism>
<protein>
    <recommendedName>
        <fullName evidence="3">Ig-like domain-containing protein</fullName>
    </recommendedName>
</protein>
<evidence type="ECO:0008006" key="3">
    <source>
        <dbReference type="Google" id="ProtNLM"/>
    </source>
</evidence>
<dbReference type="Proteomes" id="UP001497497">
    <property type="component" value="Unassembled WGS sequence"/>
</dbReference>
<evidence type="ECO:0000313" key="1">
    <source>
        <dbReference type="EMBL" id="CAL1540722.1"/>
    </source>
</evidence>
<gene>
    <name evidence="1" type="ORF">GSLYS_00014371001</name>
</gene>
<sequence>WFFVTVFSKQLYLGHASKIALTADPTSVTVGITKILVMRCSLQNVPARNDTVQQGWAEPFRATVNSISITRDSSTTIASISSQHPAVASADVDTLRVRGDLTPSVDSSYLQLTWTKPGLNQTGMYTCRINATGHSGQDVLYKSHIHIYHKRPDSKDIIQYIHELEDALSQTQRAVKECERSSNAEIRDVRISLNNSQSDLQRQVDISNAQ</sequence>
<accession>A0AAV2I8D0</accession>
<feature type="non-terminal residue" evidence="1">
    <location>
        <position position="1"/>
    </location>
</feature>